<keyword evidence="1" id="KW-1133">Transmembrane helix</keyword>
<sequence>MEAALIGLFGGLIGLGLAAVTVQGINAKTMEGGVEIFAMTRRLALTSLSFALILGIMAGIYPAIHASRLNPVKALRDQ</sequence>
<gene>
    <name evidence="2" type="ORF">LCGC14_1949150</name>
</gene>
<dbReference type="EMBL" id="LAZR01021244">
    <property type="protein sequence ID" value="KKL85998.1"/>
    <property type="molecule type" value="Genomic_DNA"/>
</dbReference>
<keyword evidence="1" id="KW-0472">Membrane</keyword>
<organism evidence="2">
    <name type="scientific">marine sediment metagenome</name>
    <dbReference type="NCBI Taxonomy" id="412755"/>
    <lineage>
        <taxon>unclassified sequences</taxon>
        <taxon>metagenomes</taxon>
        <taxon>ecological metagenomes</taxon>
    </lineage>
</organism>
<protein>
    <recommendedName>
        <fullName evidence="3">ABC3 transporter permease protein domain-containing protein</fullName>
    </recommendedName>
</protein>
<evidence type="ECO:0008006" key="3">
    <source>
        <dbReference type="Google" id="ProtNLM"/>
    </source>
</evidence>
<reference evidence="2" key="1">
    <citation type="journal article" date="2015" name="Nature">
        <title>Complex archaea that bridge the gap between prokaryotes and eukaryotes.</title>
        <authorList>
            <person name="Spang A."/>
            <person name="Saw J.H."/>
            <person name="Jorgensen S.L."/>
            <person name="Zaremba-Niedzwiedzka K."/>
            <person name="Martijn J."/>
            <person name="Lind A.E."/>
            <person name="van Eijk R."/>
            <person name="Schleper C."/>
            <person name="Guy L."/>
            <person name="Ettema T.J."/>
        </authorList>
    </citation>
    <scope>NUCLEOTIDE SEQUENCE</scope>
</reference>
<dbReference type="AlphaFoldDB" id="A0A0F9FIA6"/>
<feature type="transmembrane region" description="Helical" evidence="1">
    <location>
        <begin position="42"/>
        <end position="64"/>
    </location>
</feature>
<comment type="caution">
    <text evidence="2">The sequence shown here is derived from an EMBL/GenBank/DDBJ whole genome shotgun (WGS) entry which is preliminary data.</text>
</comment>
<evidence type="ECO:0000256" key="1">
    <source>
        <dbReference type="SAM" id="Phobius"/>
    </source>
</evidence>
<accession>A0A0F9FIA6</accession>
<name>A0A0F9FIA6_9ZZZZ</name>
<proteinExistence type="predicted"/>
<keyword evidence="1" id="KW-0812">Transmembrane</keyword>
<evidence type="ECO:0000313" key="2">
    <source>
        <dbReference type="EMBL" id="KKL85998.1"/>
    </source>
</evidence>